<organism evidence="4 5">
    <name type="scientific">Streptacidiphilus pinicola</name>
    <dbReference type="NCBI Taxonomy" id="2219663"/>
    <lineage>
        <taxon>Bacteria</taxon>
        <taxon>Bacillati</taxon>
        <taxon>Actinomycetota</taxon>
        <taxon>Actinomycetes</taxon>
        <taxon>Kitasatosporales</taxon>
        <taxon>Streptomycetaceae</taxon>
        <taxon>Streptacidiphilus</taxon>
    </lineage>
</organism>
<dbReference type="CDD" id="cd06577">
    <property type="entry name" value="PASTA_pknB"/>
    <property type="match status" value="1"/>
</dbReference>
<name>A0A2X0IXW6_9ACTN</name>
<accession>A0A2X0IXW6</accession>
<feature type="transmembrane region" description="Helical" evidence="2">
    <location>
        <begin position="38"/>
        <end position="59"/>
    </location>
</feature>
<dbReference type="EMBL" id="QKYN01000107">
    <property type="protein sequence ID" value="RAG82706.1"/>
    <property type="molecule type" value="Genomic_DNA"/>
</dbReference>
<dbReference type="SMART" id="SM00740">
    <property type="entry name" value="PASTA"/>
    <property type="match status" value="1"/>
</dbReference>
<gene>
    <name evidence="4" type="ORF">DN069_26125</name>
</gene>
<keyword evidence="5" id="KW-1185">Reference proteome</keyword>
<evidence type="ECO:0000259" key="3">
    <source>
        <dbReference type="PROSITE" id="PS51178"/>
    </source>
</evidence>
<keyword evidence="2" id="KW-1133">Transmembrane helix</keyword>
<dbReference type="PROSITE" id="PS51178">
    <property type="entry name" value="PASTA"/>
    <property type="match status" value="1"/>
</dbReference>
<comment type="caution">
    <text evidence="4">The sequence shown here is derived from an EMBL/GenBank/DDBJ whole genome shotgun (WGS) entry which is preliminary data.</text>
</comment>
<feature type="transmembrane region" description="Helical" evidence="2">
    <location>
        <begin position="104"/>
        <end position="123"/>
    </location>
</feature>
<protein>
    <recommendedName>
        <fullName evidence="3">PASTA domain-containing protein</fullName>
    </recommendedName>
</protein>
<feature type="domain" description="PASTA" evidence="3">
    <location>
        <begin position="144"/>
        <end position="208"/>
    </location>
</feature>
<feature type="compositionally biased region" description="Low complexity" evidence="1">
    <location>
        <begin position="7"/>
        <end position="22"/>
    </location>
</feature>
<dbReference type="OrthoDB" id="4224413at2"/>
<feature type="transmembrane region" description="Helical" evidence="2">
    <location>
        <begin position="79"/>
        <end position="98"/>
    </location>
</feature>
<feature type="region of interest" description="Disordered" evidence="1">
    <location>
        <begin position="1"/>
        <end position="32"/>
    </location>
</feature>
<evidence type="ECO:0000313" key="4">
    <source>
        <dbReference type="EMBL" id="RAG82706.1"/>
    </source>
</evidence>
<evidence type="ECO:0000256" key="2">
    <source>
        <dbReference type="SAM" id="Phobius"/>
    </source>
</evidence>
<dbReference type="Proteomes" id="UP000248889">
    <property type="component" value="Unassembled WGS sequence"/>
</dbReference>
<dbReference type="Gene3D" id="3.30.10.20">
    <property type="match status" value="1"/>
</dbReference>
<keyword evidence="2" id="KW-0812">Transmembrane</keyword>
<dbReference type="Pfam" id="PF03793">
    <property type="entry name" value="PASTA"/>
    <property type="match status" value="1"/>
</dbReference>
<proteinExistence type="predicted"/>
<evidence type="ECO:0000313" key="5">
    <source>
        <dbReference type="Proteomes" id="UP000248889"/>
    </source>
</evidence>
<evidence type="ECO:0000256" key="1">
    <source>
        <dbReference type="SAM" id="MobiDB-lite"/>
    </source>
</evidence>
<dbReference type="InterPro" id="IPR005543">
    <property type="entry name" value="PASTA_dom"/>
</dbReference>
<reference evidence="4 5" key="1">
    <citation type="submission" date="2018-06" db="EMBL/GenBank/DDBJ databases">
        <title>Streptacidiphilus pinicola sp. nov., isolated from pine grove soil.</title>
        <authorList>
            <person name="Roh S.G."/>
            <person name="Park S."/>
            <person name="Kim M.-K."/>
            <person name="Yun B.-R."/>
            <person name="Park J."/>
            <person name="Kim M.J."/>
            <person name="Kim Y.S."/>
            <person name="Kim S.B."/>
        </authorList>
    </citation>
    <scope>NUCLEOTIDE SEQUENCE [LARGE SCALE GENOMIC DNA]</scope>
    <source>
        <strain evidence="4 5">MMS16-CNU450</strain>
    </source>
</reference>
<sequence>MSQLLASHMGSSSTVPSSSVSPSPSPGPTHPVISGGQTWGVVGITAGMILLIGVVLVWARWSGAAKSQRVAKESVVRSWIALSLVTGLLIFCAVAFAIDDSPLRSTLMGALAAAVGSATAFYFSSKSTEQAQQAQKDLVNATVGTETVPKLVGSTQEKAAQALGTTSLKLVTAQSSMPPGGEKVVATQDPVEGAEVVKNTPVTVTYGPGPQAQVAQEGSFWRRLFRIGGRARVSVGSRKPTDTAAGL</sequence>
<keyword evidence="2" id="KW-0472">Membrane</keyword>
<dbReference type="AlphaFoldDB" id="A0A2X0IXW6"/>